<sequence>MTDSGDTAVVEGIDRGEPRVRSTGSVRPTASRCASAARAGPVPTESQAVTNEGDHE</sequence>
<evidence type="ECO:0000313" key="3">
    <source>
        <dbReference type="Proteomes" id="UP000199199"/>
    </source>
</evidence>
<gene>
    <name evidence="2" type="ORF">SAMN04488556_1372</name>
</gene>
<dbReference type="AlphaFoldDB" id="A0A1I6QMC4"/>
<dbReference type="EMBL" id="FOZS01000001">
    <property type="protein sequence ID" value="SFS53601.1"/>
    <property type="molecule type" value="Genomic_DNA"/>
</dbReference>
<evidence type="ECO:0000256" key="1">
    <source>
        <dbReference type="SAM" id="MobiDB-lite"/>
    </source>
</evidence>
<name>A0A1I6QMC4_9EURY</name>
<dbReference type="RefSeq" id="WP_175507115.1">
    <property type="nucleotide sequence ID" value="NZ_FOZS01000001.1"/>
</dbReference>
<accession>A0A1I6QMC4</accession>
<evidence type="ECO:0000313" key="2">
    <source>
        <dbReference type="EMBL" id="SFS53601.1"/>
    </source>
</evidence>
<proteinExistence type="predicted"/>
<feature type="region of interest" description="Disordered" evidence="1">
    <location>
        <begin position="1"/>
        <end position="56"/>
    </location>
</feature>
<dbReference type="Proteomes" id="UP000199199">
    <property type="component" value="Unassembled WGS sequence"/>
</dbReference>
<reference evidence="3" key="1">
    <citation type="submission" date="2016-10" db="EMBL/GenBank/DDBJ databases">
        <authorList>
            <person name="Varghese N."/>
            <person name="Submissions S."/>
        </authorList>
    </citation>
    <scope>NUCLEOTIDE SEQUENCE [LARGE SCALE GENOMIC DNA]</scope>
    <source>
        <strain evidence="3">DSM 22427</strain>
    </source>
</reference>
<dbReference type="OrthoDB" id="376974at2157"/>
<organism evidence="2 3">
    <name type="scientific">Halostagnicola kamekurae</name>
    <dbReference type="NCBI Taxonomy" id="619731"/>
    <lineage>
        <taxon>Archaea</taxon>
        <taxon>Methanobacteriati</taxon>
        <taxon>Methanobacteriota</taxon>
        <taxon>Stenosarchaea group</taxon>
        <taxon>Halobacteria</taxon>
        <taxon>Halobacteriales</taxon>
        <taxon>Natrialbaceae</taxon>
        <taxon>Halostagnicola</taxon>
    </lineage>
</organism>
<protein>
    <submittedName>
        <fullName evidence="2">Uncharacterized protein</fullName>
    </submittedName>
</protein>
<keyword evidence="3" id="KW-1185">Reference proteome</keyword>